<dbReference type="Pfam" id="PF07690">
    <property type="entry name" value="MFS_1"/>
    <property type="match status" value="1"/>
</dbReference>
<evidence type="ECO:0000256" key="4">
    <source>
        <dbReference type="ARBA" id="ARBA00022692"/>
    </source>
</evidence>
<dbReference type="InterPro" id="IPR036259">
    <property type="entry name" value="MFS_trans_sf"/>
</dbReference>
<feature type="transmembrane region" description="Helical" evidence="7">
    <location>
        <begin position="324"/>
        <end position="343"/>
    </location>
</feature>
<keyword evidence="4 7" id="KW-0812">Transmembrane</keyword>
<name>A0ABP6G5C7_9ACTN</name>
<keyword evidence="6 7" id="KW-0472">Membrane</keyword>
<feature type="domain" description="Major facilitator superfamily (MFS) profile" evidence="8">
    <location>
        <begin position="3"/>
        <end position="453"/>
    </location>
</feature>
<feature type="transmembrane region" description="Helical" evidence="7">
    <location>
        <begin position="385"/>
        <end position="413"/>
    </location>
</feature>
<comment type="caution">
    <text evidence="9">The sequence shown here is derived from an EMBL/GenBank/DDBJ whole genome shotgun (WGS) entry which is preliminary data.</text>
</comment>
<accession>A0ABP6G5C7</accession>
<dbReference type="InterPro" id="IPR011701">
    <property type="entry name" value="MFS"/>
</dbReference>
<comment type="subcellular location">
    <subcellularLocation>
        <location evidence="1">Cell membrane</location>
        <topology evidence="1">Multi-pass membrane protein</topology>
    </subcellularLocation>
</comment>
<feature type="transmembrane region" description="Helical" evidence="7">
    <location>
        <begin position="258"/>
        <end position="279"/>
    </location>
</feature>
<dbReference type="PROSITE" id="PS50850">
    <property type="entry name" value="MFS"/>
    <property type="match status" value="1"/>
</dbReference>
<feature type="transmembrane region" description="Helical" evidence="7">
    <location>
        <begin position="191"/>
        <end position="211"/>
    </location>
</feature>
<keyword evidence="3" id="KW-1003">Cell membrane</keyword>
<protein>
    <recommendedName>
        <fullName evidence="8">Major facilitator superfamily (MFS) profile domain-containing protein</fullName>
    </recommendedName>
</protein>
<evidence type="ECO:0000256" key="6">
    <source>
        <dbReference type="ARBA" id="ARBA00023136"/>
    </source>
</evidence>
<evidence type="ECO:0000256" key="2">
    <source>
        <dbReference type="ARBA" id="ARBA00022448"/>
    </source>
</evidence>
<dbReference type="PANTHER" id="PTHR23501:SF197">
    <property type="entry name" value="COMD"/>
    <property type="match status" value="1"/>
</dbReference>
<organism evidence="9 10">
    <name type="scientific">Streptomyces luteosporeus</name>
    <dbReference type="NCBI Taxonomy" id="173856"/>
    <lineage>
        <taxon>Bacteria</taxon>
        <taxon>Bacillati</taxon>
        <taxon>Actinomycetota</taxon>
        <taxon>Actinomycetes</taxon>
        <taxon>Kitasatosporales</taxon>
        <taxon>Streptomycetaceae</taxon>
        <taxon>Streptomyces</taxon>
    </lineage>
</organism>
<proteinExistence type="predicted"/>
<dbReference type="SUPFAM" id="SSF103473">
    <property type="entry name" value="MFS general substrate transporter"/>
    <property type="match status" value="1"/>
</dbReference>
<dbReference type="PRINTS" id="PR01036">
    <property type="entry name" value="TCRTETB"/>
</dbReference>
<dbReference type="Proteomes" id="UP001500886">
    <property type="component" value="Unassembled WGS sequence"/>
</dbReference>
<evidence type="ECO:0000313" key="9">
    <source>
        <dbReference type="EMBL" id="GAA2716499.1"/>
    </source>
</evidence>
<feature type="transmembrane region" description="Helical" evidence="7">
    <location>
        <begin position="217"/>
        <end position="238"/>
    </location>
</feature>
<dbReference type="PANTHER" id="PTHR23501">
    <property type="entry name" value="MAJOR FACILITATOR SUPERFAMILY"/>
    <property type="match status" value="1"/>
</dbReference>
<dbReference type="Gene3D" id="1.20.1720.10">
    <property type="entry name" value="Multidrug resistance protein D"/>
    <property type="match status" value="1"/>
</dbReference>
<feature type="transmembrane region" description="Helical" evidence="7">
    <location>
        <begin position="69"/>
        <end position="91"/>
    </location>
</feature>
<dbReference type="InterPro" id="IPR004638">
    <property type="entry name" value="EmrB-like"/>
</dbReference>
<evidence type="ECO:0000256" key="3">
    <source>
        <dbReference type="ARBA" id="ARBA00022475"/>
    </source>
</evidence>
<keyword evidence="10" id="KW-1185">Reference proteome</keyword>
<evidence type="ECO:0000313" key="10">
    <source>
        <dbReference type="Proteomes" id="UP001500886"/>
    </source>
</evidence>
<feature type="transmembrane region" description="Helical" evidence="7">
    <location>
        <begin position="40"/>
        <end position="57"/>
    </location>
</feature>
<reference evidence="10" key="1">
    <citation type="journal article" date="2019" name="Int. J. Syst. Evol. Microbiol.">
        <title>The Global Catalogue of Microorganisms (GCM) 10K type strain sequencing project: providing services to taxonomists for standard genome sequencing and annotation.</title>
        <authorList>
            <consortium name="The Broad Institute Genomics Platform"/>
            <consortium name="The Broad Institute Genome Sequencing Center for Infectious Disease"/>
            <person name="Wu L."/>
            <person name="Ma J."/>
        </authorList>
    </citation>
    <scope>NUCLEOTIDE SEQUENCE [LARGE SCALE GENOMIC DNA]</scope>
    <source>
        <strain evidence="10">JCM 4542</strain>
    </source>
</reference>
<feature type="transmembrane region" description="Helical" evidence="7">
    <location>
        <begin position="97"/>
        <end position="118"/>
    </location>
</feature>
<feature type="transmembrane region" description="Helical" evidence="7">
    <location>
        <begin position="157"/>
        <end position="179"/>
    </location>
</feature>
<feature type="transmembrane region" description="Helical" evidence="7">
    <location>
        <begin position="130"/>
        <end position="151"/>
    </location>
</feature>
<evidence type="ECO:0000256" key="1">
    <source>
        <dbReference type="ARBA" id="ARBA00004651"/>
    </source>
</evidence>
<dbReference type="EMBL" id="BAAASL010000009">
    <property type="protein sequence ID" value="GAA2716499.1"/>
    <property type="molecule type" value="Genomic_DNA"/>
</dbReference>
<dbReference type="Gene3D" id="1.20.1250.20">
    <property type="entry name" value="MFS general substrate transporter like domains"/>
    <property type="match status" value="1"/>
</dbReference>
<evidence type="ECO:0000256" key="7">
    <source>
        <dbReference type="SAM" id="Phobius"/>
    </source>
</evidence>
<keyword evidence="2" id="KW-0813">Transport</keyword>
<dbReference type="CDD" id="cd17502">
    <property type="entry name" value="MFS_Azr1_MDR_like"/>
    <property type="match status" value="1"/>
</dbReference>
<dbReference type="NCBIfam" id="TIGR00711">
    <property type="entry name" value="efflux_EmrB"/>
    <property type="match status" value="1"/>
</dbReference>
<feature type="transmembrane region" description="Helical" evidence="7">
    <location>
        <begin position="349"/>
        <end position="373"/>
    </location>
</feature>
<keyword evidence="5 7" id="KW-1133">Transmembrane helix</keyword>
<sequence length="455" mass="47039">MVVMLPLMLALFVANLDQTIVTTALPSIAGDLHGTTTDVSWIATSYLLTSAVTTLVFGRLGDMYGRKGIFQFSLAVFLCGSLLSATAGSVLDLSLSRALQGIGGGSITSLVMAITGDLAAPRQRARHQALLGMVAALALVAGPLLGGAFADGLSWRWIFYVNLPIGAVALAAVALRLRLPRPVDPGGRPDVLGALVISVFTTSVVLVTTWGGHRYAWSSPAVLGLIALGAVTLVLFVVVEPRAAEPITPPRLFRRPVFALAAAQYLIVGMVMFAAMLYVPTFLQLVQHKSAFRAGLYVIPMLLGIVAAAALSGPVIARTGRYKAYPVAGAVLAGGAMALVSRAGPHTAALWLVVPLAVAGVGLGFFVQVALLAGQNSAGYEDVGAATAVLNFCRTLGGAFGTALFGAILAAGLPAPRPGPAEAAAAFHTVFGWTVPFMAVAFVLALTMREEPLDR</sequence>
<dbReference type="InterPro" id="IPR020846">
    <property type="entry name" value="MFS_dom"/>
</dbReference>
<gene>
    <name evidence="9" type="ORF">GCM10010315_27670</name>
</gene>
<feature type="transmembrane region" description="Helical" evidence="7">
    <location>
        <begin position="291"/>
        <end position="312"/>
    </location>
</feature>
<evidence type="ECO:0000259" key="8">
    <source>
        <dbReference type="PROSITE" id="PS50850"/>
    </source>
</evidence>
<feature type="transmembrane region" description="Helical" evidence="7">
    <location>
        <begin position="425"/>
        <end position="446"/>
    </location>
</feature>
<evidence type="ECO:0000256" key="5">
    <source>
        <dbReference type="ARBA" id="ARBA00022989"/>
    </source>
</evidence>